<dbReference type="AlphaFoldDB" id="U6MC93"/>
<dbReference type="OrthoDB" id="346616at2759"/>
<feature type="compositionally biased region" description="Low complexity" evidence="1">
    <location>
        <begin position="773"/>
        <end position="790"/>
    </location>
</feature>
<feature type="compositionally biased region" description="Polar residues" evidence="1">
    <location>
        <begin position="482"/>
        <end position="496"/>
    </location>
</feature>
<feature type="compositionally biased region" description="Polar residues" evidence="1">
    <location>
        <begin position="68"/>
        <end position="79"/>
    </location>
</feature>
<feature type="region of interest" description="Disordered" evidence="1">
    <location>
        <begin position="1"/>
        <end position="79"/>
    </location>
</feature>
<feature type="region of interest" description="Disordered" evidence="1">
    <location>
        <begin position="753"/>
        <end position="815"/>
    </location>
</feature>
<keyword evidence="3" id="KW-1185">Reference proteome</keyword>
<evidence type="ECO:0000313" key="2">
    <source>
        <dbReference type="EMBL" id="CDJ60054.1"/>
    </source>
</evidence>
<feature type="compositionally biased region" description="Polar residues" evidence="1">
    <location>
        <begin position="630"/>
        <end position="639"/>
    </location>
</feature>
<feature type="compositionally biased region" description="Polar residues" evidence="1">
    <location>
        <begin position="1"/>
        <end position="11"/>
    </location>
</feature>
<sequence>MLLQDSESARTPQPPKGEEGLQGEKSSHITPKGSQPQIKQTGSSQTSTEKKPSSSGFCLSADAPPYTPQSSAAKQETKATNSLGAVAETFDLGFIRPFNSPLGHQQQHNLQQKHGYASLTAPLTTSGDARVPRRAESVGLTQAEAQLQSDTTRKLSLKPSANAVTSTVPLKFCKFLVGEDVAGFLVGRKGVVYDLCGEISGIEEFQSRNGPGLKGCFKLVVPETALVYIFTPDPEGRVPVLEVAKKHGVEILSSAEGGYLHNKIHHLGLKETILQIIGTSDTVPPAVVDLSLLYQGDPSLPSSLHLNYSHAHFVATPPPPPTPPPSPALSSNCGTRFPPHFAHPSEALHLTSSHQSYGISSTWSQTPQPTPILDGHRVSVSSQASMLCMPSTVGSSDSMPSAQVSQVECQLAPQKQGYQGSSSYALPSNGSGCLGGWQNCQESPAVSMPSLAGERLTAELQHHLGAAIVAAAAANAVTAQQQSTSVPTNTHTSFWPQQQQQQQQEHPQQQLQQQLRPSCDWPQIHLLSQFCAAHPKQISRQNEQNRALLQDNAQRGQFHQVESQQPILQRQIQQAQQEHRSLHYSNQLDEVNGSRMPSSACAMSLQQLQEQINALQLQCKEDEQRDDNAASVSSFTSSGGQPGEQKQVLLAKQTQQQLQQYLQQQMQQRQPQNLHQSQLYRQTLQVDIPPLQRWTLPNTASLHDEQNYPITCSEPGDGQLQQLQQLQSLRERTLFKQDQADEAAAHQLKLDPLQHPPHEAPIEPLSPVPPPQWAQIPQHQLQQQAQQLAQSPNDARMPLSASQSSPSGAPPDMSLQLPQRQLEAHDGINVGILPQHPKEASSALKQAGLEGPEYPAPQQLIQSEDICDPLTVRKLLEDLLKIIGLSTIQAPNSHCQGSKAAALTHSAETTLDNEALEEPQQRTLEVGSRTPEGVAMSSIHTNKVYCI</sequence>
<proteinExistence type="predicted"/>
<dbReference type="OMA" id="LNYSHAH"/>
<evidence type="ECO:0000256" key="1">
    <source>
        <dbReference type="SAM" id="MobiDB-lite"/>
    </source>
</evidence>
<dbReference type="VEuPathDB" id="ToxoDB:EMWEY_00000470"/>
<reference evidence="2" key="1">
    <citation type="submission" date="2013-10" db="EMBL/GenBank/DDBJ databases">
        <title>Genomic analysis of the causative agents of coccidiosis in chickens.</title>
        <authorList>
            <person name="Reid A.J."/>
            <person name="Blake D."/>
            <person name="Billington K."/>
            <person name="Browne H."/>
            <person name="Dunn M."/>
            <person name="Hung S."/>
            <person name="Kawahara F."/>
            <person name="Miranda-Saavedra D."/>
            <person name="Mourier T."/>
            <person name="Nagra H."/>
            <person name="Otto T.D."/>
            <person name="Rawlings N."/>
            <person name="Sanchez A."/>
            <person name="Sanders M."/>
            <person name="Subramaniam C."/>
            <person name="Tay Y."/>
            <person name="Dear P."/>
            <person name="Doerig C."/>
            <person name="Gruber A."/>
            <person name="Parkinson J."/>
            <person name="Shirley M."/>
            <person name="Wan K.L."/>
            <person name="Berriman M."/>
            <person name="Tomley F."/>
            <person name="Pain A."/>
        </authorList>
    </citation>
    <scope>NUCLEOTIDE SEQUENCE [LARGE SCALE GENOMIC DNA]</scope>
    <source>
        <strain evidence="2">Weybridge</strain>
    </source>
</reference>
<dbReference type="EMBL" id="HG721241">
    <property type="protein sequence ID" value="CDJ60054.1"/>
    <property type="molecule type" value="Genomic_DNA"/>
</dbReference>
<dbReference type="GeneID" id="25334033"/>
<name>U6MC93_EIMMA</name>
<reference evidence="2" key="2">
    <citation type="submission" date="2013-10" db="EMBL/GenBank/DDBJ databases">
        <authorList>
            <person name="Aslett M."/>
        </authorList>
    </citation>
    <scope>NUCLEOTIDE SEQUENCE [LARGE SCALE GENOMIC DNA]</scope>
    <source>
        <strain evidence="2">Weybridge</strain>
    </source>
</reference>
<organism evidence="2 3">
    <name type="scientific">Eimeria maxima</name>
    <name type="common">Coccidian parasite</name>
    <dbReference type="NCBI Taxonomy" id="5804"/>
    <lineage>
        <taxon>Eukaryota</taxon>
        <taxon>Sar</taxon>
        <taxon>Alveolata</taxon>
        <taxon>Apicomplexa</taxon>
        <taxon>Conoidasida</taxon>
        <taxon>Coccidia</taxon>
        <taxon>Eucoccidiorida</taxon>
        <taxon>Eimeriorina</taxon>
        <taxon>Eimeriidae</taxon>
        <taxon>Eimeria</taxon>
    </lineage>
</organism>
<evidence type="ECO:0000313" key="3">
    <source>
        <dbReference type="Proteomes" id="UP000030763"/>
    </source>
</evidence>
<feature type="region of interest" description="Disordered" evidence="1">
    <location>
        <begin position="482"/>
        <end position="515"/>
    </location>
</feature>
<feature type="compositionally biased region" description="Low complexity" evidence="1">
    <location>
        <begin position="798"/>
        <end position="811"/>
    </location>
</feature>
<feature type="compositionally biased region" description="Low complexity" evidence="1">
    <location>
        <begin position="497"/>
        <end position="514"/>
    </location>
</feature>
<dbReference type="Proteomes" id="UP000030763">
    <property type="component" value="Unassembled WGS sequence"/>
</dbReference>
<feature type="region of interest" description="Disordered" evidence="1">
    <location>
        <begin position="621"/>
        <end position="649"/>
    </location>
</feature>
<dbReference type="RefSeq" id="XP_013336699.1">
    <property type="nucleotide sequence ID" value="XM_013481245.1"/>
</dbReference>
<feature type="compositionally biased region" description="Polar residues" evidence="1">
    <location>
        <begin position="28"/>
        <end position="57"/>
    </location>
</feature>
<gene>
    <name evidence="2" type="ORF">EMWEY_00000470</name>
</gene>
<accession>U6MC93</accession>
<protein>
    <submittedName>
        <fullName evidence="2">Uncharacterized protein</fullName>
    </submittedName>
</protein>